<dbReference type="PANTHER" id="PTHR45784">
    <property type="entry name" value="C-TYPE LECTIN DOMAIN FAMILY 20 MEMBER A-RELATED"/>
    <property type="match status" value="1"/>
</dbReference>
<accession>A0A671Q183</accession>
<dbReference type="InterPro" id="IPR016187">
    <property type="entry name" value="CTDL_fold"/>
</dbReference>
<reference evidence="2" key="1">
    <citation type="submission" date="2025-08" db="UniProtKB">
        <authorList>
            <consortium name="Ensembl"/>
        </authorList>
    </citation>
    <scope>IDENTIFICATION</scope>
</reference>
<dbReference type="Pfam" id="PF00059">
    <property type="entry name" value="Lectin_C"/>
    <property type="match status" value="1"/>
</dbReference>
<sequence>KSHGYLLRLRDGQKSQNCEKVRILSLYLMNKQAELKDKFKYTEKYMNWHDAQTHCRSHEIDLATVTNDTENAFLANVLDSENDRNAWIGLSKRQGLWQWQWSDNSSVSSSVQWESGQPDNVNGTEDCVSADTDGLMADDTYDAASLIYCLRAVTIPRLYSSTPL</sequence>
<dbReference type="PANTHER" id="PTHR45784:SF3">
    <property type="entry name" value="C-TYPE LECTIN DOMAIN FAMILY 4 MEMBER K-LIKE-RELATED"/>
    <property type="match status" value="1"/>
</dbReference>
<evidence type="ECO:0000313" key="2">
    <source>
        <dbReference type="Ensembl" id="ENSSANP00000063724.1"/>
    </source>
</evidence>
<reference evidence="2" key="2">
    <citation type="submission" date="2025-09" db="UniProtKB">
        <authorList>
            <consortium name="Ensembl"/>
        </authorList>
    </citation>
    <scope>IDENTIFICATION</scope>
</reference>
<dbReference type="AlphaFoldDB" id="A0A671Q183"/>
<dbReference type="CDD" id="cd00037">
    <property type="entry name" value="CLECT"/>
    <property type="match status" value="1"/>
</dbReference>
<organism evidence="2 3">
    <name type="scientific">Sinocyclocheilus anshuiensis</name>
    <dbReference type="NCBI Taxonomy" id="1608454"/>
    <lineage>
        <taxon>Eukaryota</taxon>
        <taxon>Metazoa</taxon>
        <taxon>Chordata</taxon>
        <taxon>Craniata</taxon>
        <taxon>Vertebrata</taxon>
        <taxon>Euteleostomi</taxon>
        <taxon>Actinopterygii</taxon>
        <taxon>Neopterygii</taxon>
        <taxon>Teleostei</taxon>
        <taxon>Ostariophysi</taxon>
        <taxon>Cypriniformes</taxon>
        <taxon>Cyprinidae</taxon>
        <taxon>Cyprininae</taxon>
        <taxon>Sinocyclocheilus</taxon>
    </lineage>
</organism>
<dbReference type="InterPro" id="IPR001304">
    <property type="entry name" value="C-type_lectin-like"/>
</dbReference>
<proteinExistence type="predicted"/>
<evidence type="ECO:0000313" key="3">
    <source>
        <dbReference type="Proteomes" id="UP000472260"/>
    </source>
</evidence>
<dbReference type="PROSITE" id="PS50041">
    <property type="entry name" value="C_TYPE_LECTIN_2"/>
    <property type="match status" value="1"/>
</dbReference>
<dbReference type="InterPro" id="IPR016186">
    <property type="entry name" value="C-type_lectin-like/link_sf"/>
</dbReference>
<keyword evidence="3" id="KW-1185">Reference proteome</keyword>
<name>A0A671Q183_9TELE</name>
<dbReference type="Gene3D" id="3.10.100.10">
    <property type="entry name" value="Mannose-Binding Protein A, subunit A"/>
    <property type="match status" value="1"/>
</dbReference>
<dbReference type="SMART" id="SM00034">
    <property type="entry name" value="CLECT"/>
    <property type="match status" value="1"/>
</dbReference>
<dbReference type="Ensembl" id="ENSSANT00000067746.1">
    <property type="protein sequence ID" value="ENSSANP00000063724.1"/>
    <property type="gene ID" value="ENSSANG00000031778.1"/>
</dbReference>
<feature type="domain" description="C-type lectin" evidence="1">
    <location>
        <begin position="39"/>
        <end position="150"/>
    </location>
</feature>
<protein>
    <recommendedName>
        <fullName evidence="1">C-type lectin domain-containing protein</fullName>
    </recommendedName>
</protein>
<evidence type="ECO:0000259" key="1">
    <source>
        <dbReference type="PROSITE" id="PS50041"/>
    </source>
</evidence>
<dbReference type="Proteomes" id="UP000472260">
    <property type="component" value="Unassembled WGS sequence"/>
</dbReference>
<dbReference type="SUPFAM" id="SSF56436">
    <property type="entry name" value="C-type lectin-like"/>
    <property type="match status" value="1"/>
</dbReference>